<evidence type="ECO:0000313" key="3">
    <source>
        <dbReference type="EMBL" id="PKK65159.1"/>
    </source>
</evidence>
<dbReference type="Gene3D" id="3.10.20.90">
    <property type="entry name" value="Phosphatidylinositol 3-kinase Catalytic Subunit, Chain A, domain 1"/>
    <property type="match status" value="1"/>
</dbReference>
<dbReference type="InterPro" id="IPR000626">
    <property type="entry name" value="Ubiquitin-like_dom"/>
</dbReference>
<dbReference type="Gene3D" id="3.90.228.10">
    <property type="match status" value="1"/>
</dbReference>
<evidence type="ECO:0000259" key="2">
    <source>
        <dbReference type="PROSITE" id="PS50053"/>
    </source>
</evidence>
<dbReference type="PROSITE" id="PS00299">
    <property type="entry name" value="UBIQUITIN_1"/>
    <property type="match status" value="1"/>
</dbReference>
<dbReference type="PROSITE" id="PS50053">
    <property type="entry name" value="UBIQUITIN_2"/>
    <property type="match status" value="1"/>
</dbReference>
<dbReference type="SUPFAM" id="SSF56399">
    <property type="entry name" value="ADP-ribosylation"/>
    <property type="match status" value="1"/>
</dbReference>
<comment type="caution">
    <text evidence="3">The sequence shown here is derived from an EMBL/GenBank/DDBJ whole genome shotgun (WGS) entry which is preliminary data.</text>
</comment>
<dbReference type="InterPro" id="IPR019956">
    <property type="entry name" value="Ubiquitin_dom"/>
</dbReference>
<dbReference type="VEuPathDB" id="FungiDB:RhiirA1_539301"/>
<dbReference type="Proteomes" id="UP000233469">
    <property type="component" value="Unassembled WGS sequence"/>
</dbReference>
<reference evidence="3 4" key="1">
    <citation type="submission" date="2016-04" db="EMBL/GenBank/DDBJ databases">
        <title>Genome analyses suggest a sexual origin of heterokaryosis in a supposedly ancient asexual fungus.</title>
        <authorList>
            <person name="Ropars J."/>
            <person name="Sedzielewska K."/>
            <person name="Noel J."/>
            <person name="Charron P."/>
            <person name="Farinelli L."/>
            <person name="Marton T."/>
            <person name="Kruger M."/>
            <person name="Pelin A."/>
            <person name="Brachmann A."/>
            <person name="Corradi N."/>
        </authorList>
    </citation>
    <scope>NUCLEOTIDE SEQUENCE [LARGE SCALE GENOMIC DNA]</scope>
    <source>
        <strain evidence="3 4">C2</strain>
    </source>
</reference>
<dbReference type="InterPro" id="IPR029071">
    <property type="entry name" value="Ubiquitin-like_domsf"/>
</dbReference>
<sequence length="585" mass="69896">MSNTLLAAALSAITNNTVITYDDFCNKWWNSGDYSPLSQESLHQSHLIGGRVPTANIKGSANNESPRLKFVFSRGSISRTKMNQKLAEVFIKTLSDKTIKVEIDLNETIDQLKAKIQDRLGIPSDQQRLIFAGKGLEDGATLVDCDIKTGSTLHLLLRLRGGGGMGVLFIHPDQLDPDYDYDFTDVNDEGIKFMRGNFEYKRPCGWKRNALNVLNKYEDNSWLGVNNRRCLTSSVQNEWPVSYHGTAKHNCKSIADEGYQLCKGKRFLFGHGIYSTPDINVAYQYAKKFTYEGDVYRIVFQNRVNPNNLVRITNEETENGEYWISPDGADLRPYGLGTNRIGNHFEVPTGRLGYLISELDIGFNEAGIPYKNDQRLCIFAFYFFLKQELEKQEELRLQKEFERRKELERQEQSKRQKELKRQEELKKQEKLRWQKVLRRELERQERKERQELEKQEELRLQKEFERRKELERQEQSKRQKELKRQEELERQEQLKWQKELKMREELKRQEQLKWQEELKMREELERQEELKWQKELKMREELERQEELKWQKELKMREELERQEQLKWQEKLQKELKRRKHMQLV</sequence>
<feature type="domain" description="Ubiquitin-like" evidence="2">
    <location>
        <begin position="87"/>
        <end position="162"/>
    </location>
</feature>
<feature type="coiled-coil region" evidence="1">
    <location>
        <begin position="385"/>
        <end position="492"/>
    </location>
</feature>
<dbReference type="PANTHER" id="PTHR36649">
    <property type="entry name" value="UBIQUITIN-LIKE DOMAIN-CONTAINING PROTEIN"/>
    <property type="match status" value="1"/>
</dbReference>
<dbReference type="SMART" id="SM00213">
    <property type="entry name" value="UBQ"/>
    <property type="match status" value="1"/>
</dbReference>
<evidence type="ECO:0000313" key="4">
    <source>
        <dbReference type="Proteomes" id="UP000233469"/>
    </source>
</evidence>
<dbReference type="EMBL" id="LLXL01001316">
    <property type="protein sequence ID" value="PKK65159.1"/>
    <property type="molecule type" value="Genomic_DNA"/>
</dbReference>
<dbReference type="PANTHER" id="PTHR36649:SF28">
    <property type="entry name" value="UBIQUITIN-LIKE DOMAIN-CONTAINING PROTEIN"/>
    <property type="match status" value="1"/>
</dbReference>
<accession>A0A2N1MU56</accession>
<dbReference type="FunFam" id="3.10.20.90:FF:000222">
    <property type="entry name" value="Polyubiquitin 5"/>
    <property type="match status" value="1"/>
</dbReference>
<evidence type="ECO:0000256" key="1">
    <source>
        <dbReference type="SAM" id="Coils"/>
    </source>
</evidence>
<name>A0A2N1MU56_9GLOM</name>
<organism evidence="3 4">
    <name type="scientific">Rhizophagus irregularis</name>
    <dbReference type="NCBI Taxonomy" id="588596"/>
    <lineage>
        <taxon>Eukaryota</taxon>
        <taxon>Fungi</taxon>
        <taxon>Fungi incertae sedis</taxon>
        <taxon>Mucoromycota</taxon>
        <taxon>Glomeromycotina</taxon>
        <taxon>Glomeromycetes</taxon>
        <taxon>Glomerales</taxon>
        <taxon>Glomeraceae</taxon>
        <taxon>Rhizophagus</taxon>
    </lineage>
</organism>
<dbReference type="VEuPathDB" id="FungiDB:RhiirFUN_019911"/>
<dbReference type="InterPro" id="IPR019954">
    <property type="entry name" value="Ubiquitin_CS"/>
</dbReference>
<proteinExistence type="predicted"/>
<reference evidence="3 4" key="2">
    <citation type="submission" date="2017-10" db="EMBL/GenBank/DDBJ databases">
        <title>Extensive intraspecific genome diversity in a model arbuscular mycorrhizal fungus.</title>
        <authorList>
            <person name="Chen E.C.H."/>
            <person name="Morin E."/>
            <person name="Baudet D."/>
            <person name="Noel J."/>
            <person name="Ndikumana S."/>
            <person name="Charron P."/>
            <person name="St-Onge C."/>
            <person name="Giorgi J."/>
            <person name="Grigoriev I.V."/>
            <person name="Roux C."/>
            <person name="Martin F.M."/>
            <person name="Corradi N."/>
        </authorList>
    </citation>
    <scope>NUCLEOTIDE SEQUENCE [LARGE SCALE GENOMIC DNA]</scope>
    <source>
        <strain evidence="3 4">C2</strain>
    </source>
</reference>
<dbReference type="VEuPathDB" id="FungiDB:FUN_005188"/>
<protein>
    <submittedName>
        <fullName evidence="3">Ubiquitin-domain-containing protein</fullName>
    </submittedName>
</protein>
<dbReference type="Pfam" id="PF00240">
    <property type="entry name" value="ubiquitin"/>
    <property type="match status" value="1"/>
</dbReference>
<gene>
    <name evidence="3" type="ORF">RhiirC2_868945</name>
</gene>
<dbReference type="AlphaFoldDB" id="A0A2N1MU56"/>
<keyword evidence="1" id="KW-0175">Coiled coil</keyword>
<dbReference type="PRINTS" id="PR00348">
    <property type="entry name" value="UBIQUITIN"/>
</dbReference>
<dbReference type="VEuPathDB" id="FungiDB:RhiirFUN_007375"/>
<dbReference type="SUPFAM" id="SSF54236">
    <property type="entry name" value="Ubiquitin-like"/>
    <property type="match status" value="1"/>
</dbReference>